<dbReference type="Proteomes" id="UP000326678">
    <property type="component" value="Chromosome Gxm1"/>
</dbReference>
<name>A0A5P8W537_9NOSO</name>
<accession>A0A5P8W537</accession>
<dbReference type="AlphaFoldDB" id="A0A5P8W537"/>
<reference evidence="1 2" key="1">
    <citation type="submission" date="2019-10" db="EMBL/GenBank/DDBJ databases">
        <title>Genomic and transcriptomic insights into the perfect genentic adaptation of a filamentous nitrogen-fixing cyanobacterium to rice fields.</title>
        <authorList>
            <person name="Chen Z."/>
        </authorList>
    </citation>
    <scope>NUCLEOTIDE SEQUENCE [LARGE SCALE GENOMIC DNA]</scope>
    <source>
        <strain evidence="1">CCNUC1</strain>
    </source>
</reference>
<organism evidence="1 2">
    <name type="scientific">Nostoc sphaeroides CCNUC1</name>
    <dbReference type="NCBI Taxonomy" id="2653204"/>
    <lineage>
        <taxon>Bacteria</taxon>
        <taxon>Bacillati</taxon>
        <taxon>Cyanobacteriota</taxon>
        <taxon>Cyanophyceae</taxon>
        <taxon>Nostocales</taxon>
        <taxon>Nostocaceae</taxon>
        <taxon>Nostoc</taxon>
    </lineage>
</organism>
<gene>
    <name evidence="1" type="ORF">GXM_04888</name>
</gene>
<proteinExistence type="predicted"/>
<dbReference type="EMBL" id="CP045226">
    <property type="protein sequence ID" value="QFS47396.1"/>
    <property type="molecule type" value="Genomic_DNA"/>
</dbReference>
<dbReference type="KEGG" id="nsh:GXM_04888"/>
<evidence type="ECO:0000313" key="1">
    <source>
        <dbReference type="EMBL" id="QFS47396.1"/>
    </source>
</evidence>
<keyword evidence="2" id="KW-1185">Reference proteome</keyword>
<sequence>MVIPLITLIPPFFIPYASRPIPNAPFPKQYFGQQIALLT</sequence>
<protein>
    <submittedName>
        <fullName evidence="1">Uncharacterized protein</fullName>
    </submittedName>
</protein>
<evidence type="ECO:0000313" key="2">
    <source>
        <dbReference type="Proteomes" id="UP000326678"/>
    </source>
</evidence>